<dbReference type="SMART" id="SM00283">
    <property type="entry name" value="MA"/>
    <property type="match status" value="1"/>
</dbReference>
<evidence type="ECO:0000259" key="6">
    <source>
        <dbReference type="PROSITE" id="PS50885"/>
    </source>
</evidence>
<accession>T0KYY9</accession>
<dbReference type="InterPro" id="IPR004089">
    <property type="entry name" value="MCPsignal_dom"/>
</dbReference>
<keyword evidence="8" id="KW-1185">Reference proteome</keyword>
<dbReference type="Pfam" id="PF00672">
    <property type="entry name" value="HAMP"/>
    <property type="match status" value="1"/>
</dbReference>
<keyword evidence="4" id="KW-1133">Transmembrane helix</keyword>
<protein>
    <submittedName>
        <fullName evidence="7">Chemotaxis protein</fullName>
    </submittedName>
</protein>
<dbReference type="RefSeq" id="WP_021287985.1">
    <property type="nucleotide sequence ID" value="NZ_AUPZ01000011.1"/>
</dbReference>
<dbReference type="PANTHER" id="PTHR32089:SF114">
    <property type="entry name" value="METHYL-ACCEPTING CHEMOTAXIS PROTEIN MCPB"/>
    <property type="match status" value="1"/>
</dbReference>
<dbReference type="CDD" id="cd06225">
    <property type="entry name" value="HAMP"/>
    <property type="match status" value="1"/>
</dbReference>
<sequence length="755" mass="83266">MNIKSIKFKVITLMAVSLLVMAISIMSISISRASDSLVKSNMALLDAVKESKKEHLLDFFQSLENLIRSRTADSTTVQAMWALDESFLDLESLDDISNAEIKAKVLQNYKDEYLPNINFDIKGVKPKKALEDYLPKTKHALIAQYLYIVDNEYKLSQKNKLLMNKNHKEEYSLNHVQTHPAYDQILKNYGLYDIFIINADGDVVYSVKKEKDFGTNLINGVYSDSGLALAFKKASKLPADGVAFADFSAYEPSFNEPAMFLASPLYFRDDFEGAVIFQLPKDKINSVMNFKGNFEKAGLGATGKANLVSLDGRMKNDSRFLDVIDDENVKIAKTTIGTYKIDSKSLDKIKEGENGSWIIKDHRGIKVLSSYAPIKIFDESWGIIVDIDESEVLENVNEARDMIVGTSIAIILVLMLISIFLVQKFIISKLNTLQDASYNLAKGDGDLTSRIIVPLGDEISEVAQNINAFIDKVRITVSEAKTSSSQNTQISQTLSETSSSMKEKAAEESAIVNNVSIEGKDLQDVLSKSIEQAKITKDDINSAGEILKGANKQIVHLANEIQGRAKDELELSHKLEQLSADATQVKDVLVVISDIADQTNLLALNAAIEAARAGEHGRGFAVVADEVRKLAERTQKSLSEINATISVIVQSVIDASQNISNNAKAIEILSSDANNAQSEINTSMVSLERSIIQVDETVTGYINNSKTVESMIHKVSEIELISTENKKSMDDISNASSTLTQMTISLNDILKGYKT</sequence>
<dbReference type="eggNOG" id="COG0840">
    <property type="taxonomic scope" value="Bacteria"/>
</dbReference>
<dbReference type="GO" id="GO:0016020">
    <property type="term" value="C:membrane"/>
    <property type="evidence" value="ECO:0007669"/>
    <property type="project" value="InterPro"/>
</dbReference>
<name>T0KYY9_9BACT</name>
<dbReference type="InterPro" id="IPR003660">
    <property type="entry name" value="HAMP_dom"/>
</dbReference>
<dbReference type="PANTHER" id="PTHR32089">
    <property type="entry name" value="METHYL-ACCEPTING CHEMOTAXIS PROTEIN MCPB"/>
    <property type="match status" value="1"/>
</dbReference>
<dbReference type="OrthoDB" id="9776024at2"/>
<evidence type="ECO:0000313" key="8">
    <source>
        <dbReference type="Proteomes" id="UP000015520"/>
    </source>
</evidence>
<evidence type="ECO:0000256" key="4">
    <source>
        <dbReference type="SAM" id="Phobius"/>
    </source>
</evidence>
<dbReference type="SMART" id="SM00304">
    <property type="entry name" value="HAMP"/>
    <property type="match status" value="1"/>
</dbReference>
<dbReference type="GO" id="GO:0007165">
    <property type="term" value="P:signal transduction"/>
    <property type="evidence" value="ECO:0007669"/>
    <property type="project" value="UniProtKB-KW"/>
</dbReference>
<keyword evidence="4" id="KW-0812">Transmembrane</keyword>
<dbReference type="EMBL" id="AUPZ01000011">
    <property type="protein sequence ID" value="EQB38763.1"/>
    <property type="molecule type" value="Genomic_DNA"/>
</dbReference>
<dbReference type="PROSITE" id="PS50111">
    <property type="entry name" value="CHEMOTAXIS_TRANSDUC_2"/>
    <property type="match status" value="1"/>
</dbReference>
<keyword evidence="1 3" id="KW-0807">Transducer</keyword>
<feature type="transmembrane region" description="Helical" evidence="4">
    <location>
        <begin position="402"/>
        <end position="422"/>
    </location>
</feature>
<dbReference type="SUPFAM" id="SSF58104">
    <property type="entry name" value="Methyl-accepting chemotaxis protein (MCP) signaling domain"/>
    <property type="match status" value="1"/>
</dbReference>
<keyword evidence="4" id="KW-0472">Membrane</keyword>
<dbReference type="Gene3D" id="3.30.450.20">
    <property type="entry name" value="PAS domain"/>
    <property type="match status" value="1"/>
</dbReference>
<evidence type="ECO:0000259" key="5">
    <source>
        <dbReference type="PROSITE" id="PS50111"/>
    </source>
</evidence>
<dbReference type="AlphaFoldDB" id="T0KYY9"/>
<dbReference type="STRING" id="1172190.M947_08675"/>
<feature type="domain" description="HAMP" evidence="6">
    <location>
        <begin position="424"/>
        <end position="478"/>
    </location>
</feature>
<evidence type="ECO:0000256" key="3">
    <source>
        <dbReference type="PROSITE-ProRule" id="PRU00284"/>
    </source>
</evidence>
<dbReference type="Pfam" id="PF00015">
    <property type="entry name" value="MCPsignal"/>
    <property type="match status" value="1"/>
</dbReference>
<dbReference type="PATRIC" id="fig|1172190.3.peg.1670"/>
<comment type="similarity">
    <text evidence="2">Belongs to the methyl-accepting chemotaxis (MCP) protein family.</text>
</comment>
<evidence type="ECO:0000256" key="2">
    <source>
        <dbReference type="ARBA" id="ARBA00029447"/>
    </source>
</evidence>
<organism evidence="7 8">
    <name type="scientific">Sulfurimonas hongkongensis</name>
    <dbReference type="NCBI Taxonomy" id="1172190"/>
    <lineage>
        <taxon>Bacteria</taxon>
        <taxon>Pseudomonadati</taxon>
        <taxon>Campylobacterota</taxon>
        <taxon>Epsilonproteobacteria</taxon>
        <taxon>Campylobacterales</taxon>
        <taxon>Sulfurimonadaceae</taxon>
        <taxon>Sulfurimonas</taxon>
    </lineage>
</organism>
<dbReference type="PROSITE" id="PS50885">
    <property type="entry name" value="HAMP"/>
    <property type="match status" value="1"/>
</dbReference>
<proteinExistence type="inferred from homology"/>
<comment type="caution">
    <text evidence="7">The sequence shown here is derived from an EMBL/GenBank/DDBJ whole genome shotgun (WGS) entry which is preliminary data.</text>
</comment>
<reference evidence="7 8" key="1">
    <citation type="submission" date="2013-07" db="EMBL/GenBank/DDBJ databases">
        <title>Sulfurimonas hongkongensis AST-10 Genome Sequencing.</title>
        <authorList>
            <person name="Cai L."/>
            <person name="Zhang T."/>
        </authorList>
    </citation>
    <scope>NUCLEOTIDE SEQUENCE [LARGE SCALE GENOMIC DNA]</scope>
    <source>
        <strain evidence="7 8">AST-10</strain>
    </source>
</reference>
<gene>
    <name evidence="7" type="ORF">M947_08675</name>
</gene>
<dbReference type="Gene3D" id="1.10.287.950">
    <property type="entry name" value="Methyl-accepting chemotaxis protein"/>
    <property type="match status" value="1"/>
</dbReference>
<evidence type="ECO:0000256" key="1">
    <source>
        <dbReference type="ARBA" id="ARBA00023224"/>
    </source>
</evidence>
<dbReference type="Proteomes" id="UP000015520">
    <property type="component" value="Unassembled WGS sequence"/>
</dbReference>
<feature type="domain" description="Methyl-accepting transducer" evidence="5">
    <location>
        <begin position="483"/>
        <end position="740"/>
    </location>
</feature>
<evidence type="ECO:0000313" key="7">
    <source>
        <dbReference type="EMBL" id="EQB38763.1"/>
    </source>
</evidence>